<sequence length="73" mass="8322">MRKVGSTEGYRTMMNIYGLVYLSCIWHGNLDALDPMRHQGTLDRCRDKATEVEERAKEAAFEALIKAKDSVET</sequence>
<accession>A0A834G8C5</accession>
<dbReference type="AlphaFoldDB" id="A0A834G8C5"/>
<name>A0A834G8C5_RHOSS</name>
<keyword evidence="2" id="KW-1185">Reference proteome</keyword>
<comment type="caution">
    <text evidence="1">The sequence shown here is derived from an EMBL/GenBank/DDBJ whole genome shotgun (WGS) entry which is preliminary data.</text>
</comment>
<evidence type="ECO:0000313" key="1">
    <source>
        <dbReference type="EMBL" id="KAF7127862.1"/>
    </source>
</evidence>
<proteinExistence type="predicted"/>
<protein>
    <submittedName>
        <fullName evidence="1">Uncharacterized protein</fullName>
    </submittedName>
</protein>
<organism evidence="1 2">
    <name type="scientific">Rhododendron simsii</name>
    <name type="common">Sims's rhododendron</name>
    <dbReference type="NCBI Taxonomy" id="118357"/>
    <lineage>
        <taxon>Eukaryota</taxon>
        <taxon>Viridiplantae</taxon>
        <taxon>Streptophyta</taxon>
        <taxon>Embryophyta</taxon>
        <taxon>Tracheophyta</taxon>
        <taxon>Spermatophyta</taxon>
        <taxon>Magnoliopsida</taxon>
        <taxon>eudicotyledons</taxon>
        <taxon>Gunneridae</taxon>
        <taxon>Pentapetalae</taxon>
        <taxon>asterids</taxon>
        <taxon>Ericales</taxon>
        <taxon>Ericaceae</taxon>
        <taxon>Ericoideae</taxon>
        <taxon>Rhodoreae</taxon>
        <taxon>Rhododendron</taxon>
    </lineage>
</organism>
<gene>
    <name evidence="1" type="ORF">RHSIM_Rhsim11G0053600</name>
</gene>
<evidence type="ECO:0000313" key="2">
    <source>
        <dbReference type="Proteomes" id="UP000626092"/>
    </source>
</evidence>
<dbReference type="EMBL" id="WJXA01000011">
    <property type="protein sequence ID" value="KAF7127862.1"/>
    <property type="molecule type" value="Genomic_DNA"/>
</dbReference>
<reference evidence="1" key="1">
    <citation type="submission" date="2019-11" db="EMBL/GenBank/DDBJ databases">
        <authorList>
            <person name="Liu Y."/>
            <person name="Hou J."/>
            <person name="Li T.-Q."/>
            <person name="Guan C.-H."/>
            <person name="Wu X."/>
            <person name="Wu H.-Z."/>
            <person name="Ling F."/>
            <person name="Zhang R."/>
            <person name="Shi X.-G."/>
            <person name="Ren J.-P."/>
            <person name="Chen E.-F."/>
            <person name="Sun J.-M."/>
        </authorList>
    </citation>
    <scope>NUCLEOTIDE SEQUENCE</scope>
    <source>
        <strain evidence="1">Adult_tree_wgs_1</strain>
        <tissue evidence="1">Leaves</tissue>
    </source>
</reference>
<dbReference type="Proteomes" id="UP000626092">
    <property type="component" value="Unassembled WGS sequence"/>
</dbReference>